<reference evidence="1 2" key="1">
    <citation type="submission" date="2018-08" db="EMBL/GenBank/DDBJ databases">
        <title>A genome reference for cultivated species of the human gut microbiota.</title>
        <authorList>
            <person name="Zou Y."/>
            <person name="Xue W."/>
            <person name="Luo G."/>
        </authorList>
    </citation>
    <scope>NUCLEOTIDE SEQUENCE [LARGE SCALE GENOMIC DNA]</scope>
    <source>
        <strain evidence="1 2">AF28-26</strain>
    </source>
</reference>
<dbReference type="Proteomes" id="UP000284751">
    <property type="component" value="Unassembled WGS sequence"/>
</dbReference>
<sequence length="66" mass="7157">MNGLDHFTKKRGLKKAQADCLRFYLCGAAAPLAEKSFMMEKSGLSFPEKNHAVPAVSICQIGGIMV</sequence>
<evidence type="ECO:0000313" key="2">
    <source>
        <dbReference type="Proteomes" id="UP000284751"/>
    </source>
</evidence>
<accession>A0A412AUQ2</accession>
<gene>
    <name evidence="1" type="ORF">DWY99_12875</name>
</gene>
<proteinExistence type="predicted"/>
<evidence type="ECO:0000313" key="1">
    <source>
        <dbReference type="EMBL" id="RGQ35216.1"/>
    </source>
</evidence>
<comment type="caution">
    <text evidence="1">The sequence shown here is derived from an EMBL/GenBank/DDBJ whole genome shotgun (WGS) entry which is preliminary data.</text>
</comment>
<dbReference type="EMBL" id="QRTC01000070">
    <property type="protein sequence ID" value="RGQ35216.1"/>
    <property type="molecule type" value="Genomic_DNA"/>
</dbReference>
<protein>
    <submittedName>
        <fullName evidence="1">Uncharacterized protein</fullName>
    </submittedName>
</protein>
<name>A0A412AUQ2_9FIRM</name>
<organism evidence="1 2">
    <name type="scientific">[Clostridium] leptum</name>
    <dbReference type="NCBI Taxonomy" id="1535"/>
    <lineage>
        <taxon>Bacteria</taxon>
        <taxon>Bacillati</taxon>
        <taxon>Bacillota</taxon>
        <taxon>Clostridia</taxon>
        <taxon>Eubacteriales</taxon>
        <taxon>Oscillospiraceae</taxon>
        <taxon>Oscillospiraceae incertae sedis</taxon>
    </lineage>
</organism>
<dbReference type="AlphaFoldDB" id="A0A412AUQ2"/>